<name>A0A6A5HRH4_CAERE</name>
<dbReference type="AlphaFoldDB" id="A0A6A5HRH4"/>
<evidence type="ECO:0000259" key="1">
    <source>
        <dbReference type="PROSITE" id="PS50181"/>
    </source>
</evidence>
<dbReference type="Pfam" id="PF07735">
    <property type="entry name" value="FBA_2"/>
    <property type="match status" value="1"/>
</dbReference>
<protein>
    <recommendedName>
        <fullName evidence="1">F-box domain-containing protein</fullName>
    </recommendedName>
</protein>
<dbReference type="RefSeq" id="XP_003109409.2">
    <property type="nucleotide sequence ID" value="XM_003109361.2"/>
</dbReference>
<dbReference type="PANTHER" id="PTHR21503:SF8">
    <property type="entry name" value="F-BOX ASSOCIATED DOMAIN-CONTAINING PROTEIN-RELATED"/>
    <property type="match status" value="1"/>
</dbReference>
<organism evidence="2 3">
    <name type="scientific">Caenorhabditis remanei</name>
    <name type="common">Caenorhabditis vulgaris</name>
    <dbReference type="NCBI Taxonomy" id="31234"/>
    <lineage>
        <taxon>Eukaryota</taxon>
        <taxon>Metazoa</taxon>
        <taxon>Ecdysozoa</taxon>
        <taxon>Nematoda</taxon>
        <taxon>Chromadorea</taxon>
        <taxon>Rhabditida</taxon>
        <taxon>Rhabditina</taxon>
        <taxon>Rhabditomorpha</taxon>
        <taxon>Rhabditoidea</taxon>
        <taxon>Rhabditidae</taxon>
        <taxon>Peloderinae</taxon>
        <taxon>Caenorhabditis</taxon>
    </lineage>
</organism>
<dbReference type="InterPro" id="IPR001810">
    <property type="entry name" value="F-box_dom"/>
</dbReference>
<dbReference type="PANTHER" id="PTHR21503">
    <property type="entry name" value="F-BOX-CONTAINING HYPOTHETICAL PROTEIN C.ELEGANS"/>
    <property type="match status" value="1"/>
</dbReference>
<reference evidence="2 3" key="1">
    <citation type="submission" date="2019-12" db="EMBL/GenBank/DDBJ databases">
        <title>Chromosome-level assembly of the Caenorhabditis remanei genome.</title>
        <authorList>
            <person name="Teterina A.A."/>
            <person name="Willis J.H."/>
            <person name="Phillips P.C."/>
        </authorList>
    </citation>
    <scope>NUCLEOTIDE SEQUENCE [LARGE SCALE GENOMIC DNA]</scope>
    <source>
        <strain evidence="2 3">PX506</strain>
        <tissue evidence="2">Whole organism</tissue>
    </source>
</reference>
<feature type="domain" description="F-box" evidence="1">
    <location>
        <begin position="1"/>
        <end position="49"/>
    </location>
</feature>
<dbReference type="Proteomes" id="UP000483820">
    <property type="component" value="Chromosome I"/>
</dbReference>
<dbReference type="Pfam" id="PF00646">
    <property type="entry name" value="F-box"/>
    <property type="match status" value="1"/>
</dbReference>
<dbReference type="CTD" id="9821080"/>
<evidence type="ECO:0000313" key="2">
    <source>
        <dbReference type="EMBL" id="KAF1768853.1"/>
    </source>
</evidence>
<dbReference type="InterPro" id="IPR012885">
    <property type="entry name" value="F-box_Sdz-33"/>
</dbReference>
<dbReference type="GeneID" id="9821080"/>
<gene>
    <name evidence="2" type="ORF">GCK72_000666</name>
</gene>
<dbReference type="EMBL" id="WUAV01000001">
    <property type="protein sequence ID" value="KAF1768853.1"/>
    <property type="molecule type" value="Genomic_DNA"/>
</dbReference>
<proteinExistence type="predicted"/>
<sequence>MKLFSLPYLAYSRIITSMNPIEVLFLSFCSKKSRERIKQIRFHAYYAVISTEIVEPKSPTLQLQCSLSSRYILIPFQLAPRWARCEGRRFTGTIDGVRHYFRSMDDEDDGTILYSDIKKSGFQISNYTLDLVQGKLEKLRMDLNLIDDWKGFIAEPCLKSVSRIEILSETITSEKLSALFNNIENPWHVHIHSKVEGRVNPNSIIFRSYILIIYETNWITREHLLGFNGKYLCFINPTFGIESIIEFIKQWKNGNNTKFAILKMAEVSQEFMNRDRFISEFNTKPWDPTKREKCYIYDKDLLWQKNGLDVWKNSSLGDGHSSQQLVEFFVVADSKLKMSWGDTGLLVVTGSVSSQLEDFSSEILENSGEVDWGSSSNTLSVVSFAKDAVKTTDWELESGS</sequence>
<accession>A0A6A5HRH4</accession>
<dbReference type="PROSITE" id="PS50181">
    <property type="entry name" value="FBOX"/>
    <property type="match status" value="1"/>
</dbReference>
<evidence type="ECO:0000313" key="3">
    <source>
        <dbReference type="Proteomes" id="UP000483820"/>
    </source>
</evidence>
<dbReference type="KEGG" id="crq:GCK72_000666"/>
<comment type="caution">
    <text evidence="2">The sequence shown here is derived from an EMBL/GenBank/DDBJ whole genome shotgun (WGS) entry which is preliminary data.</text>
</comment>